<accession>A0A853EZZ2</accession>
<sequence>MNNIKSEVTRAQEILKKIAFQAAQKESTEEIYSMALDGFAILANIEKISTTENVKKDELRQNELNEIKKISRRLKLWAKPEKQENINSKILNAFLELRESGNYYITEGDIEKKLSDPSINIYNNLQQMMNIAEKNHGKIFEQKTGYIDIWSPVKEFVDIYGDKVLSIGY</sequence>
<evidence type="ECO:0000313" key="1">
    <source>
        <dbReference type="EMBL" id="NYT26982.1"/>
    </source>
</evidence>
<gene>
    <name evidence="1" type="ORF">H0A76_03140</name>
</gene>
<comment type="caution">
    <text evidence="1">The sequence shown here is derived from an EMBL/GenBank/DDBJ whole genome shotgun (WGS) entry which is preliminary data.</text>
</comment>
<dbReference type="EMBL" id="JACCHT010000001">
    <property type="protein sequence ID" value="NYT26982.1"/>
    <property type="molecule type" value="Genomic_DNA"/>
</dbReference>
<organism evidence="1 2">
    <name type="scientific">Candidatus Thiodubiliella endoseptemdiera</name>
    <dbReference type="NCBI Taxonomy" id="2738886"/>
    <lineage>
        <taxon>Bacteria</taxon>
        <taxon>Pseudomonadati</taxon>
        <taxon>Pseudomonadota</taxon>
        <taxon>Gammaproteobacteria</taxon>
        <taxon>Candidatus Pseudothioglobaceae</taxon>
        <taxon>Candidatus Thiodubiliella</taxon>
    </lineage>
</organism>
<proteinExistence type="predicted"/>
<protein>
    <submittedName>
        <fullName evidence="1">Uncharacterized protein</fullName>
    </submittedName>
</protein>
<dbReference type="Proteomes" id="UP000568751">
    <property type="component" value="Unassembled WGS sequence"/>
</dbReference>
<reference evidence="1 2" key="1">
    <citation type="submission" date="2020-05" db="EMBL/GenBank/DDBJ databases">
        <title>Horizontal transmission and recombination maintain forever young bacterial symbiont genomes.</title>
        <authorList>
            <person name="Russell S.L."/>
            <person name="Pepper-Tunick E."/>
            <person name="Svedberg J."/>
            <person name="Byrne A."/>
            <person name="Ruelas Castillo J."/>
            <person name="Vollmers C."/>
            <person name="Beinart R.A."/>
            <person name="Corbett-Detig R."/>
        </authorList>
    </citation>
    <scope>NUCLEOTIDE SEQUENCE [LARGE SCALE GENOMIC DNA]</scope>
    <source>
        <strain evidence="1">455</strain>
    </source>
</reference>
<name>A0A853EZZ2_9GAMM</name>
<dbReference type="AlphaFoldDB" id="A0A853EZZ2"/>
<evidence type="ECO:0000313" key="2">
    <source>
        <dbReference type="Proteomes" id="UP000568751"/>
    </source>
</evidence>